<dbReference type="InterPro" id="IPR003439">
    <property type="entry name" value="ABC_transporter-like_ATP-bd"/>
</dbReference>
<dbReference type="InterPro" id="IPR046342">
    <property type="entry name" value="CBS_dom_sf"/>
</dbReference>
<evidence type="ECO:0000256" key="3">
    <source>
        <dbReference type="ARBA" id="ARBA00022741"/>
    </source>
</evidence>
<accession>A0ABT7M278</accession>
<dbReference type="InterPro" id="IPR017871">
    <property type="entry name" value="ABC_transporter-like_CS"/>
</dbReference>
<dbReference type="GO" id="GO:0005524">
    <property type="term" value="F:ATP binding"/>
    <property type="evidence" value="ECO:0007669"/>
    <property type="project" value="UniProtKB-KW"/>
</dbReference>
<keyword evidence="9" id="KW-1185">Reference proteome</keyword>
<evidence type="ECO:0000256" key="5">
    <source>
        <dbReference type="PROSITE-ProRule" id="PRU00703"/>
    </source>
</evidence>
<evidence type="ECO:0000259" key="7">
    <source>
        <dbReference type="PROSITE" id="PS51371"/>
    </source>
</evidence>
<dbReference type="Gene3D" id="3.40.50.300">
    <property type="entry name" value="P-loop containing nucleotide triphosphate hydrolases"/>
    <property type="match status" value="1"/>
</dbReference>
<dbReference type="SUPFAM" id="SSF52540">
    <property type="entry name" value="P-loop containing nucleoside triphosphate hydrolases"/>
    <property type="match status" value="1"/>
</dbReference>
<keyword evidence="3" id="KW-0547">Nucleotide-binding</keyword>
<sequence length="360" mass="39050">MSETENMIVLEAVEKVYPGSTSPAVERLDMAIPRGEIVMLIGPSGCGKTTTLKMMNRLIEPTGGRIILDGDDVTDVNGDQLRRKIGYVIQQGGLFPHYSIADNIGVVPKMLGWDKNRIKERADELLHLVGLEPSTYRDRYPRQLSGGQQQRVGVARALAADPPVMLMDEPFGAIDPITRDRLQDEFLEIQRTVGKTICFVTHDLQEAVKLGDRIAVFGTGGRLAQYDDPDTVLTHPADDFVSDFVGGGAAVRRLSLLELSRLELHPIETDAAAVGNRNGTPVAEVDGSGRPVSWRHLPDRDAATTTLVTVPLSGTVYDAVDVMLDGSASLVAVVDDEGLPQGVLHWNDLVAGLKTRERGA</sequence>
<comment type="caution">
    <text evidence="8">The sequence shown here is derived from an EMBL/GenBank/DDBJ whole genome shotgun (WGS) entry which is preliminary data.</text>
</comment>
<feature type="domain" description="ABC transporter" evidence="6">
    <location>
        <begin position="8"/>
        <end position="245"/>
    </location>
</feature>
<dbReference type="EMBL" id="JASVWF010000001">
    <property type="protein sequence ID" value="MDL5154761.1"/>
    <property type="molecule type" value="Genomic_DNA"/>
</dbReference>
<dbReference type="SMART" id="SM00382">
    <property type="entry name" value="AAA"/>
    <property type="match status" value="1"/>
</dbReference>
<evidence type="ECO:0000259" key="6">
    <source>
        <dbReference type="PROSITE" id="PS50893"/>
    </source>
</evidence>
<name>A0ABT7M278_9PSEU</name>
<organism evidence="8 9">
    <name type="scientific">Actinomycetospora termitidis</name>
    <dbReference type="NCBI Taxonomy" id="3053470"/>
    <lineage>
        <taxon>Bacteria</taxon>
        <taxon>Bacillati</taxon>
        <taxon>Actinomycetota</taxon>
        <taxon>Actinomycetes</taxon>
        <taxon>Pseudonocardiales</taxon>
        <taxon>Pseudonocardiaceae</taxon>
        <taxon>Actinomycetospora</taxon>
    </lineage>
</organism>
<evidence type="ECO:0000256" key="2">
    <source>
        <dbReference type="ARBA" id="ARBA00022448"/>
    </source>
</evidence>
<dbReference type="Pfam" id="PF00005">
    <property type="entry name" value="ABC_tran"/>
    <property type="match status" value="1"/>
</dbReference>
<dbReference type="PANTHER" id="PTHR43117">
    <property type="entry name" value="OSMOPROTECTANT IMPORT ATP-BINDING PROTEIN OSMV"/>
    <property type="match status" value="1"/>
</dbReference>
<evidence type="ECO:0000256" key="4">
    <source>
        <dbReference type="ARBA" id="ARBA00022840"/>
    </source>
</evidence>
<protein>
    <submittedName>
        <fullName evidence="8">ATP-binding cassette domain-containing protein</fullName>
    </submittedName>
</protein>
<evidence type="ECO:0000313" key="9">
    <source>
        <dbReference type="Proteomes" id="UP001231924"/>
    </source>
</evidence>
<dbReference type="InterPro" id="IPR000644">
    <property type="entry name" value="CBS_dom"/>
</dbReference>
<dbReference type="InterPro" id="IPR027417">
    <property type="entry name" value="P-loop_NTPase"/>
</dbReference>
<dbReference type="PROSITE" id="PS51371">
    <property type="entry name" value="CBS"/>
    <property type="match status" value="1"/>
</dbReference>
<proteinExistence type="inferred from homology"/>
<dbReference type="InterPro" id="IPR003593">
    <property type="entry name" value="AAA+_ATPase"/>
</dbReference>
<dbReference type="PROSITE" id="PS50893">
    <property type="entry name" value="ABC_TRANSPORTER_2"/>
    <property type="match status" value="1"/>
</dbReference>
<keyword evidence="2" id="KW-0813">Transport</keyword>
<gene>
    <name evidence="8" type="ORF">QRT03_02230</name>
</gene>
<dbReference type="Proteomes" id="UP001231924">
    <property type="component" value="Unassembled WGS sequence"/>
</dbReference>
<comment type="similarity">
    <text evidence="1">Belongs to the ABC transporter superfamily.</text>
</comment>
<dbReference type="SUPFAM" id="SSF54631">
    <property type="entry name" value="CBS-domain pair"/>
    <property type="match status" value="1"/>
</dbReference>
<evidence type="ECO:0000256" key="1">
    <source>
        <dbReference type="ARBA" id="ARBA00005417"/>
    </source>
</evidence>
<keyword evidence="4 8" id="KW-0067">ATP-binding</keyword>
<dbReference type="PROSITE" id="PS00211">
    <property type="entry name" value="ABC_TRANSPORTER_1"/>
    <property type="match status" value="1"/>
</dbReference>
<dbReference type="PANTHER" id="PTHR43117:SF4">
    <property type="entry name" value="OSMOPROTECTANT IMPORT ATP-BINDING PROTEIN OSMV"/>
    <property type="match status" value="1"/>
</dbReference>
<feature type="domain" description="CBS" evidence="7">
    <location>
        <begin position="303"/>
        <end position="360"/>
    </location>
</feature>
<evidence type="ECO:0000313" key="8">
    <source>
        <dbReference type="EMBL" id="MDL5154761.1"/>
    </source>
</evidence>
<reference evidence="8 9" key="1">
    <citation type="submission" date="2023-06" db="EMBL/GenBank/DDBJ databases">
        <title>Actinomycetospora Odt1-22.</title>
        <authorList>
            <person name="Supong K."/>
        </authorList>
    </citation>
    <scope>NUCLEOTIDE SEQUENCE [LARGE SCALE GENOMIC DNA]</scope>
    <source>
        <strain evidence="8 9">Odt1-22</strain>
    </source>
</reference>
<keyword evidence="5" id="KW-0129">CBS domain</keyword>